<dbReference type="STRING" id="158500.BES08_12410"/>
<dbReference type="SUPFAM" id="SSF50129">
    <property type="entry name" value="GroES-like"/>
    <property type="match status" value="1"/>
</dbReference>
<accession>A0A031JT49</accession>
<dbReference type="Gene3D" id="3.90.180.10">
    <property type="entry name" value="Medium-chain alcohol dehydrogenases, catalytic domain"/>
    <property type="match status" value="1"/>
</dbReference>
<dbReference type="Gene3D" id="3.40.50.720">
    <property type="entry name" value="NAD(P)-binding Rossmann-like Domain"/>
    <property type="match status" value="1"/>
</dbReference>
<dbReference type="SMART" id="SM00829">
    <property type="entry name" value="PKS_ER"/>
    <property type="match status" value="1"/>
</dbReference>
<dbReference type="InterPro" id="IPR011032">
    <property type="entry name" value="GroES-like_sf"/>
</dbReference>
<dbReference type="Proteomes" id="UP000024329">
    <property type="component" value="Unassembled WGS sequence"/>
</dbReference>
<dbReference type="RefSeq" id="WP_008833146.1">
    <property type="nucleotide sequence ID" value="NZ_JFYZ01000018.1"/>
</dbReference>
<gene>
    <name evidence="3" type="ORF">BV97_03539</name>
</gene>
<dbReference type="eggNOG" id="COG2130">
    <property type="taxonomic scope" value="Bacteria"/>
</dbReference>
<dbReference type="AlphaFoldDB" id="A0A031JT49"/>
<keyword evidence="1" id="KW-0560">Oxidoreductase</keyword>
<dbReference type="PATRIC" id="fig|158500.4.peg.3610"/>
<name>A0A031JT49_9SPHN</name>
<proteinExistence type="predicted"/>
<evidence type="ECO:0000313" key="3">
    <source>
        <dbReference type="EMBL" id="EZP80125.1"/>
    </source>
</evidence>
<dbReference type="InterPro" id="IPR041694">
    <property type="entry name" value="ADH_N_2"/>
</dbReference>
<feature type="domain" description="Enoyl reductase (ER)" evidence="2">
    <location>
        <begin position="21"/>
        <end position="339"/>
    </location>
</feature>
<dbReference type="PANTHER" id="PTHR43205">
    <property type="entry name" value="PROSTAGLANDIN REDUCTASE"/>
    <property type="match status" value="1"/>
</dbReference>
<dbReference type="PANTHER" id="PTHR43205:SF7">
    <property type="entry name" value="PROSTAGLANDIN REDUCTASE 1"/>
    <property type="match status" value="1"/>
</dbReference>
<comment type="caution">
    <text evidence="3">The sequence shown here is derived from an EMBL/GenBank/DDBJ whole genome shotgun (WGS) entry which is preliminary data.</text>
</comment>
<dbReference type="EMBL" id="JFYZ01000018">
    <property type="protein sequence ID" value="EZP80125.1"/>
    <property type="molecule type" value="Genomic_DNA"/>
</dbReference>
<organism evidence="3 4">
    <name type="scientific">Novosphingobium resinovorum</name>
    <dbReference type="NCBI Taxonomy" id="158500"/>
    <lineage>
        <taxon>Bacteria</taxon>
        <taxon>Pseudomonadati</taxon>
        <taxon>Pseudomonadota</taxon>
        <taxon>Alphaproteobacteria</taxon>
        <taxon>Sphingomonadales</taxon>
        <taxon>Sphingomonadaceae</taxon>
        <taxon>Novosphingobium</taxon>
    </lineage>
</organism>
<dbReference type="InterPro" id="IPR020843">
    <property type="entry name" value="ER"/>
</dbReference>
<dbReference type="InterPro" id="IPR036291">
    <property type="entry name" value="NAD(P)-bd_dom_sf"/>
</dbReference>
<dbReference type="Pfam" id="PF16884">
    <property type="entry name" value="ADH_N_2"/>
    <property type="match status" value="1"/>
</dbReference>
<protein>
    <submittedName>
        <fullName evidence="3">NADPH:quinone reductase</fullName>
    </submittedName>
</protein>
<reference evidence="3 4" key="1">
    <citation type="submission" date="2014-03" db="EMBL/GenBank/DDBJ databases">
        <title>Whole genome sequence of Novosphingobium resinovorum KF1.</title>
        <authorList>
            <person name="Gan H.M."/>
            <person name="Gan H.Y."/>
            <person name="Chew T.H."/>
            <person name="Savka M.A."/>
        </authorList>
    </citation>
    <scope>NUCLEOTIDE SEQUENCE [LARGE SCALE GENOMIC DNA]</scope>
    <source>
        <strain evidence="3 4">KF1</strain>
    </source>
</reference>
<dbReference type="SUPFAM" id="SSF51735">
    <property type="entry name" value="NAD(P)-binding Rossmann-fold domains"/>
    <property type="match status" value="1"/>
</dbReference>
<dbReference type="Pfam" id="PF00107">
    <property type="entry name" value="ADH_zinc_N"/>
    <property type="match status" value="1"/>
</dbReference>
<dbReference type="CDD" id="cd05288">
    <property type="entry name" value="PGDH"/>
    <property type="match status" value="1"/>
</dbReference>
<evidence type="ECO:0000256" key="1">
    <source>
        <dbReference type="ARBA" id="ARBA00023002"/>
    </source>
</evidence>
<dbReference type="InterPro" id="IPR013149">
    <property type="entry name" value="ADH-like_C"/>
</dbReference>
<dbReference type="GO" id="GO:0016628">
    <property type="term" value="F:oxidoreductase activity, acting on the CH-CH group of donors, NAD or NADP as acceptor"/>
    <property type="evidence" value="ECO:0007669"/>
    <property type="project" value="InterPro"/>
</dbReference>
<evidence type="ECO:0000313" key="4">
    <source>
        <dbReference type="Proteomes" id="UP000024329"/>
    </source>
</evidence>
<dbReference type="InterPro" id="IPR045010">
    <property type="entry name" value="MDR_fam"/>
</dbReference>
<dbReference type="FunFam" id="3.40.50.720:FF:000121">
    <property type="entry name" value="Prostaglandin reductase 2"/>
    <property type="match status" value="1"/>
</dbReference>
<evidence type="ECO:0000259" key="2">
    <source>
        <dbReference type="SMART" id="SM00829"/>
    </source>
</evidence>
<sequence length="345" mass="35956">MAATMKQVVLAAYAQGNPKPGDFRIEEVPVPEAGEREILLKTLYIAVDPLLRFSVDETVLTGAGRMELGQPMVGPVVSEVIASSHPDYAVGDVVEGRSGWQEYAVLAPDLSDYRGPPRKLDRSLAPVSTALGVLGGPGQTAYEGIVKVGRVKAGETVVISAAAGAVGSIAGQIVKVLGGRAVGIAGGAAKCAALLDLGFDAAADYKAPDFADQLKAAMPEGAEVYLDNVGGEVTMTVLPLLKRGARMAMCGFIAYYGVGMEGPGPDRLPGFYRLIMNKGLEIRGFAGMLAGQQGLEDIARWMKEGRIRFAESVVEGIEAAPAAFSSVFSGHDHVGKLLVRVAAQG</sequence>